<protein>
    <recommendedName>
        <fullName evidence="2">asparagine synthase (glutamine-hydrolyzing)</fullName>
        <ecNumber evidence="2">6.3.5.4</ecNumber>
    </recommendedName>
</protein>
<comment type="caution">
    <text evidence="6">The sequence shown here is derived from an EMBL/GenBank/DDBJ whole genome shotgun (WGS) entry which is preliminary data.</text>
</comment>
<dbReference type="EMBL" id="PYBJ01000018">
    <property type="protein sequence ID" value="PSM40592.1"/>
    <property type="molecule type" value="Genomic_DNA"/>
</dbReference>
<dbReference type="PANTHER" id="PTHR43284:SF1">
    <property type="entry name" value="ASPARAGINE SYNTHETASE"/>
    <property type="match status" value="1"/>
</dbReference>
<dbReference type="InterPro" id="IPR051786">
    <property type="entry name" value="ASN_synthetase/amidase"/>
</dbReference>
<dbReference type="AlphaFoldDB" id="A0A2P8Q2Z0"/>
<dbReference type="PANTHER" id="PTHR43284">
    <property type="entry name" value="ASPARAGINE SYNTHETASE (GLUTAMINE-HYDROLYZING)"/>
    <property type="match status" value="1"/>
</dbReference>
<dbReference type="EC" id="6.3.5.4" evidence="2"/>
<comment type="pathway">
    <text evidence="1">Amino-acid biosynthesis; L-asparagine biosynthesis; L-asparagine from L-aspartate (L-Gln route): step 1/1.</text>
</comment>
<dbReference type="Pfam" id="PF00733">
    <property type="entry name" value="Asn_synthase"/>
    <property type="match status" value="1"/>
</dbReference>
<evidence type="ECO:0000256" key="1">
    <source>
        <dbReference type="ARBA" id="ARBA00005187"/>
    </source>
</evidence>
<organism evidence="6 7">
    <name type="scientific">Streptomyces dioscori</name>
    <dbReference type="NCBI Taxonomy" id="2109333"/>
    <lineage>
        <taxon>Bacteria</taxon>
        <taxon>Bacillati</taxon>
        <taxon>Actinomycetota</taxon>
        <taxon>Actinomycetes</taxon>
        <taxon>Kitasatosporales</taxon>
        <taxon>Streptomycetaceae</taxon>
        <taxon>Streptomyces</taxon>
        <taxon>Streptomyces aurantiacus group</taxon>
    </lineage>
</organism>
<dbReference type="GO" id="GO:0004066">
    <property type="term" value="F:asparagine synthase (glutamine-hydrolyzing) activity"/>
    <property type="evidence" value="ECO:0007669"/>
    <property type="project" value="UniProtKB-EC"/>
</dbReference>
<accession>A0A2P8Q2Z0</accession>
<proteinExistence type="predicted"/>
<dbReference type="Proteomes" id="UP000240429">
    <property type="component" value="Unassembled WGS sequence"/>
</dbReference>
<evidence type="ECO:0000256" key="4">
    <source>
        <dbReference type="ARBA" id="ARBA00048741"/>
    </source>
</evidence>
<gene>
    <name evidence="6" type="ORF">C6Y14_25920</name>
</gene>
<comment type="catalytic activity">
    <reaction evidence="4">
        <text>L-aspartate + L-glutamine + ATP + H2O = L-asparagine + L-glutamate + AMP + diphosphate + H(+)</text>
        <dbReference type="Rhea" id="RHEA:12228"/>
        <dbReference type="ChEBI" id="CHEBI:15377"/>
        <dbReference type="ChEBI" id="CHEBI:15378"/>
        <dbReference type="ChEBI" id="CHEBI:29985"/>
        <dbReference type="ChEBI" id="CHEBI:29991"/>
        <dbReference type="ChEBI" id="CHEBI:30616"/>
        <dbReference type="ChEBI" id="CHEBI:33019"/>
        <dbReference type="ChEBI" id="CHEBI:58048"/>
        <dbReference type="ChEBI" id="CHEBI:58359"/>
        <dbReference type="ChEBI" id="CHEBI:456215"/>
        <dbReference type="EC" id="6.3.5.4"/>
    </reaction>
</comment>
<evidence type="ECO:0000256" key="2">
    <source>
        <dbReference type="ARBA" id="ARBA00012737"/>
    </source>
</evidence>
<evidence type="ECO:0000259" key="5">
    <source>
        <dbReference type="Pfam" id="PF00733"/>
    </source>
</evidence>
<dbReference type="SUPFAM" id="SSF52402">
    <property type="entry name" value="Adenine nucleotide alpha hydrolases-like"/>
    <property type="match status" value="1"/>
</dbReference>
<reference evidence="6 7" key="1">
    <citation type="submission" date="2018-03" db="EMBL/GenBank/DDBJ databases">
        <title>Streptomyces dioscori sp. nov., a novel endophytic actinobacterium isolated from bulbil of Dioscorea bulbifera L.</title>
        <authorList>
            <person name="Zhikuan W."/>
        </authorList>
    </citation>
    <scope>NUCLEOTIDE SEQUENCE [LARGE SCALE GENOMIC DNA]</scope>
    <source>
        <strain evidence="6 7">A217</strain>
    </source>
</reference>
<evidence type="ECO:0000256" key="3">
    <source>
        <dbReference type="ARBA" id="ARBA00022888"/>
    </source>
</evidence>
<keyword evidence="7" id="KW-1185">Reference proteome</keyword>
<sequence>MGFVVLEDTEDGAALADRALGHAGSRIITYDSGRPWLIGSWPQSDMTLVEAGPRRIAIVGRSRVDTGVVRRALARATSLRDLDGLVRTLPGSFHFLAVLDGRVRAQGSLSTARQISYARIGGRVVASDGSRSLAEFADAEVDQDTLALRLLTPAAPWPLRNRSVWAGVEQLPFGSWLDMGPEGGRPIRWWEPPPSDKPLAEAARSVRQALSDSVSVRIGDKGVISADLSGGMDSTSLCFLAAEAGGKLLTHHWEPLDGGNDDGVWAERAARRLPEARHLSTPRGAPWFTATTDLDVSALGRADAPLTWFRNHAHMASLARRMAAEGSTTHLLGVGGDELFSTLPTQLWSLFHRHPLTSLPLLHRIRVGNRWPLLPMVRALTDRSAFPQWLASAARSIGGPPVRSSGPPLSWNADVHLPPWATEDAVGTVRRLLREAAASQPSPLDPARDRHQLLDSVALTGSALRELNSLPSGSGVGWEAPFLDDRVVEAALGVRIEDRVLRGRYKPVLATAMRGVVPSDVLERRSKGEFSAEVYDGLRQNRGRLLEFCEDSRLARGGLVDPAVLRTRLLTPGPLARQLGIFEPTLAVEGWLRALDAHRAQHPLPAGESQ</sequence>
<keyword evidence="3" id="KW-0061">Asparagine biosynthesis</keyword>
<evidence type="ECO:0000313" key="7">
    <source>
        <dbReference type="Proteomes" id="UP000240429"/>
    </source>
</evidence>
<name>A0A2P8Q2Z0_9ACTN</name>
<dbReference type="RefSeq" id="WP_107019215.1">
    <property type="nucleotide sequence ID" value="NZ_KZ679047.1"/>
</dbReference>
<dbReference type="InterPro" id="IPR014729">
    <property type="entry name" value="Rossmann-like_a/b/a_fold"/>
</dbReference>
<dbReference type="Gene3D" id="3.40.50.620">
    <property type="entry name" value="HUPs"/>
    <property type="match status" value="2"/>
</dbReference>
<dbReference type="GO" id="GO:0006529">
    <property type="term" value="P:asparagine biosynthetic process"/>
    <property type="evidence" value="ECO:0007669"/>
    <property type="project" value="UniProtKB-KW"/>
</dbReference>
<dbReference type="OrthoDB" id="7053173at2"/>
<feature type="domain" description="Asparagine synthetase" evidence="5">
    <location>
        <begin position="206"/>
        <end position="569"/>
    </location>
</feature>
<evidence type="ECO:0000313" key="6">
    <source>
        <dbReference type="EMBL" id="PSM40592.1"/>
    </source>
</evidence>
<dbReference type="InterPro" id="IPR001962">
    <property type="entry name" value="Asn_synthase"/>
</dbReference>
<keyword evidence="3" id="KW-0028">Amino-acid biosynthesis</keyword>